<dbReference type="GO" id="GO:0046872">
    <property type="term" value="F:metal ion binding"/>
    <property type="evidence" value="ECO:0007669"/>
    <property type="project" value="InterPro"/>
</dbReference>
<comment type="caution">
    <text evidence="5">The sequence shown here is derived from an EMBL/GenBank/DDBJ whole genome shotgun (WGS) entry which is preliminary data.</text>
</comment>
<organism evidence="5 6">
    <name type="scientific">Carpediemonas membranifera</name>
    <dbReference type="NCBI Taxonomy" id="201153"/>
    <lineage>
        <taxon>Eukaryota</taxon>
        <taxon>Metamonada</taxon>
        <taxon>Carpediemonas-like organisms</taxon>
        <taxon>Carpediemonas</taxon>
    </lineage>
</organism>
<dbReference type="PANTHER" id="PTHR11496:SF102">
    <property type="entry name" value="ALCOHOL DEHYDROGENASE 4"/>
    <property type="match status" value="1"/>
</dbReference>
<proteinExistence type="inferred from homology"/>
<gene>
    <name evidence="5" type="ORF">J8273_7520</name>
</gene>
<dbReference type="GO" id="GO:0004022">
    <property type="term" value="F:alcohol dehydrogenase (NAD+) activity"/>
    <property type="evidence" value="ECO:0007669"/>
    <property type="project" value="TreeGrafter"/>
</dbReference>
<evidence type="ECO:0000256" key="2">
    <source>
        <dbReference type="ARBA" id="ARBA00023002"/>
    </source>
</evidence>
<evidence type="ECO:0000313" key="6">
    <source>
        <dbReference type="Proteomes" id="UP000717585"/>
    </source>
</evidence>
<name>A0A8J6AQB9_9EUKA</name>
<dbReference type="Gene3D" id="3.40.50.1970">
    <property type="match status" value="1"/>
</dbReference>
<feature type="domain" description="Fe-containing alcohol dehydrogenase-like C-terminal" evidence="4">
    <location>
        <begin position="211"/>
        <end position="408"/>
    </location>
</feature>
<dbReference type="SUPFAM" id="SSF56796">
    <property type="entry name" value="Dehydroquinate synthase-like"/>
    <property type="match status" value="1"/>
</dbReference>
<evidence type="ECO:0000259" key="3">
    <source>
        <dbReference type="Pfam" id="PF00465"/>
    </source>
</evidence>
<dbReference type="FunFam" id="3.40.50.1970:FF:000003">
    <property type="entry name" value="Alcohol dehydrogenase, iron-containing"/>
    <property type="match status" value="1"/>
</dbReference>
<sequence length="413" mass="44992">MDAAELNYCESVDINKTVVLTYGTRKQSTYFGVGAIAKFADALETMGVETVGFICSNSAYKRCGAWEHIEKILAEKKIEHLMYNKIVTNPTCTSIDECRDLFLPKYNEKFCVVAIGGGSPIDSAKSVAVLLEHKDKTARELYKFQFAPERRAPLIAINITAGTGTEANKFAVASILDEEIPLKPALATPVIYPDISINDPALLCSTSPFQTACTAVDAMNHVTEASTTSIATPFSTNLGRTVCNLVAHYLPVALKEPSNLRARYWLHYAACIAGMSFDESLLHITHAMEHTLSAYVANLTHGLGLALLQPGVVAHIWADEVAAKTLCYVLKPMIGEFAGKPEEAQDVAKALRKWHESVGIKDTMATMGFTKDGIEKLVDATIACPGMDGLLALSPVKVEREDMARIYLTGFFE</sequence>
<comment type="similarity">
    <text evidence="1">Belongs to the iron-containing alcohol dehydrogenase family.</text>
</comment>
<keyword evidence="2" id="KW-0560">Oxidoreductase</keyword>
<evidence type="ECO:0000259" key="4">
    <source>
        <dbReference type="Pfam" id="PF25137"/>
    </source>
</evidence>
<reference evidence="5" key="1">
    <citation type="submission" date="2021-05" db="EMBL/GenBank/DDBJ databases">
        <title>A free-living protist that lacks canonical eukaryotic 1 DNA replication and segregation systems.</title>
        <authorList>
            <person name="Salas-Leiva D.E."/>
            <person name="Tromer E.C."/>
            <person name="Curtis B.A."/>
            <person name="Jerlstrom-Hultqvist J."/>
            <person name="Kolisko M."/>
            <person name="Yi Z."/>
            <person name="Salas-Leiva J.S."/>
            <person name="Gallot-Lavallee L."/>
            <person name="Kops G.J.P.L."/>
            <person name="Archibald J.M."/>
            <person name="Simpson A.G.B."/>
            <person name="Roger A.J."/>
        </authorList>
    </citation>
    <scope>NUCLEOTIDE SEQUENCE</scope>
    <source>
        <strain evidence="5">BICM</strain>
    </source>
</reference>
<evidence type="ECO:0000313" key="5">
    <source>
        <dbReference type="EMBL" id="KAG9391246.1"/>
    </source>
</evidence>
<dbReference type="PANTHER" id="PTHR11496">
    <property type="entry name" value="ALCOHOL DEHYDROGENASE"/>
    <property type="match status" value="1"/>
</dbReference>
<feature type="domain" description="Alcohol dehydrogenase iron-type/glycerol dehydrogenase GldA" evidence="3">
    <location>
        <begin position="28"/>
        <end position="200"/>
    </location>
</feature>
<accession>A0A8J6AQB9</accession>
<protein>
    <submittedName>
        <fullName evidence="5">Iron-containing alcohol dehydrogenase</fullName>
    </submittedName>
</protein>
<dbReference type="Pfam" id="PF25137">
    <property type="entry name" value="ADH_Fe_C"/>
    <property type="match status" value="1"/>
</dbReference>
<keyword evidence="6" id="KW-1185">Reference proteome</keyword>
<dbReference type="OrthoDB" id="339764at2759"/>
<dbReference type="InterPro" id="IPR056798">
    <property type="entry name" value="ADH_Fe_C"/>
</dbReference>
<dbReference type="InterPro" id="IPR039697">
    <property type="entry name" value="Alcohol_dehydrogenase_Fe"/>
</dbReference>
<dbReference type="EMBL" id="JAHDYR010000062">
    <property type="protein sequence ID" value="KAG9391246.1"/>
    <property type="molecule type" value="Genomic_DNA"/>
</dbReference>
<dbReference type="Gene3D" id="1.20.1090.10">
    <property type="entry name" value="Dehydroquinate synthase-like - alpha domain"/>
    <property type="match status" value="1"/>
</dbReference>
<dbReference type="AlphaFoldDB" id="A0A8J6AQB9"/>
<dbReference type="Proteomes" id="UP000717585">
    <property type="component" value="Unassembled WGS sequence"/>
</dbReference>
<dbReference type="InterPro" id="IPR001670">
    <property type="entry name" value="ADH_Fe/GldA"/>
</dbReference>
<dbReference type="Pfam" id="PF00465">
    <property type="entry name" value="Fe-ADH"/>
    <property type="match status" value="1"/>
</dbReference>
<evidence type="ECO:0000256" key="1">
    <source>
        <dbReference type="ARBA" id="ARBA00007358"/>
    </source>
</evidence>